<evidence type="ECO:0000313" key="1">
    <source>
        <dbReference type="EMBL" id="KAL0471023.1"/>
    </source>
</evidence>
<reference evidence="1 2" key="1">
    <citation type="submission" date="2023-09" db="EMBL/GenBank/DDBJ databases">
        <title>Multi-omics analysis of a traditional fermented food reveals byproduct-associated fungal strains for waste-to-food upcycling.</title>
        <authorList>
            <consortium name="Lawrence Berkeley National Laboratory"/>
            <person name="Rekdal V.M."/>
            <person name="Villalobos-Escobedo J.M."/>
            <person name="Rodriguez-Valeron N."/>
            <person name="Garcia M.O."/>
            <person name="Vasquez D.P."/>
            <person name="Damayanti I."/>
            <person name="Sorensen P.M."/>
            <person name="Baidoo E.E."/>
            <person name="De Carvalho A.C."/>
            <person name="Riley R."/>
            <person name="Lipzen A."/>
            <person name="He G."/>
            <person name="Yan M."/>
            <person name="Haridas S."/>
            <person name="Daum C."/>
            <person name="Yoshinaga Y."/>
            <person name="Ng V."/>
            <person name="Grigoriev I.V."/>
            <person name="Munk R."/>
            <person name="Nuraida L."/>
            <person name="Wijaya C.H."/>
            <person name="Morales P.-C."/>
            <person name="Keasling J.D."/>
        </authorList>
    </citation>
    <scope>NUCLEOTIDE SEQUENCE [LARGE SCALE GENOMIC DNA]</scope>
    <source>
        <strain evidence="1 2">FGSC 2613</strain>
    </source>
</reference>
<gene>
    <name evidence="1" type="ORF">QR685DRAFT_597549</name>
</gene>
<name>A0ABR3DEA6_NEUIN</name>
<protein>
    <submittedName>
        <fullName evidence="1">Uncharacterized protein</fullName>
    </submittedName>
</protein>
<keyword evidence="2" id="KW-1185">Reference proteome</keyword>
<dbReference type="EMBL" id="JAVLET010000004">
    <property type="protein sequence ID" value="KAL0471023.1"/>
    <property type="molecule type" value="Genomic_DNA"/>
</dbReference>
<accession>A0ABR3DEA6</accession>
<evidence type="ECO:0000313" key="2">
    <source>
        <dbReference type="Proteomes" id="UP001451303"/>
    </source>
</evidence>
<comment type="caution">
    <text evidence="1">The sequence shown here is derived from an EMBL/GenBank/DDBJ whole genome shotgun (WGS) entry which is preliminary data.</text>
</comment>
<sequence>MARYINQKTEEGEKKKTIMGIHIVLMQKVSCRCSWKGSMEKRPGCQDLTIGSTLQFKALSELLMLLARLSDMAEERNPEPLCCTSGDWHEPRPLALTIVIDEAEIGVIRLTK</sequence>
<dbReference type="Proteomes" id="UP001451303">
    <property type="component" value="Unassembled WGS sequence"/>
</dbReference>
<proteinExistence type="predicted"/>
<organism evidence="1 2">
    <name type="scientific">Neurospora intermedia</name>
    <dbReference type="NCBI Taxonomy" id="5142"/>
    <lineage>
        <taxon>Eukaryota</taxon>
        <taxon>Fungi</taxon>
        <taxon>Dikarya</taxon>
        <taxon>Ascomycota</taxon>
        <taxon>Pezizomycotina</taxon>
        <taxon>Sordariomycetes</taxon>
        <taxon>Sordariomycetidae</taxon>
        <taxon>Sordariales</taxon>
        <taxon>Sordariaceae</taxon>
        <taxon>Neurospora</taxon>
    </lineage>
</organism>